<evidence type="ECO:0000256" key="1">
    <source>
        <dbReference type="SAM" id="MobiDB-lite"/>
    </source>
</evidence>
<organism evidence="2 3">
    <name type="scientific">Trypanosoma conorhini</name>
    <dbReference type="NCBI Taxonomy" id="83891"/>
    <lineage>
        <taxon>Eukaryota</taxon>
        <taxon>Discoba</taxon>
        <taxon>Euglenozoa</taxon>
        <taxon>Kinetoplastea</taxon>
        <taxon>Metakinetoplastina</taxon>
        <taxon>Trypanosomatida</taxon>
        <taxon>Trypanosomatidae</taxon>
        <taxon>Trypanosoma</taxon>
    </lineage>
</organism>
<gene>
    <name evidence="2" type="ORF">Tco025E_00120</name>
</gene>
<accession>A0A422QCY9</accession>
<dbReference type="AlphaFoldDB" id="A0A422QCY9"/>
<sequence length="118" mass="12722">MPHSEWPVLARMGRTARGSPSPTHHERLEGVRGPGRDDRGLHALHPRLGRAGAAPLHEAVDALPWALRHHLDAAVVQVAHPATHPALLRRADGVFAVKHALHAAPDKDVAGHNSRLRG</sequence>
<dbReference type="Proteomes" id="UP000284403">
    <property type="component" value="Unassembled WGS sequence"/>
</dbReference>
<dbReference type="GeneID" id="40313731"/>
<feature type="compositionally biased region" description="Basic and acidic residues" evidence="1">
    <location>
        <begin position="23"/>
        <end position="40"/>
    </location>
</feature>
<proteinExistence type="predicted"/>
<keyword evidence="3" id="KW-1185">Reference proteome</keyword>
<dbReference type="GO" id="GO:0003998">
    <property type="term" value="F:acylphosphatase activity"/>
    <property type="evidence" value="ECO:0007669"/>
    <property type="project" value="UniProtKB-EC"/>
</dbReference>
<reference evidence="2 3" key="1">
    <citation type="journal article" date="2018" name="BMC Genomics">
        <title>Genomic comparison of Trypanosoma conorhini and Trypanosoma rangeli to Trypanosoma cruzi strains of high and low virulence.</title>
        <authorList>
            <person name="Bradwell K.R."/>
            <person name="Koparde V.N."/>
            <person name="Matveyev A.V."/>
            <person name="Serrano M.G."/>
            <person name="Alves J.M."/>
            <person name="Parikh H."/>
            <person name="Huang B."/>
            <person name="Lee V."/>
            <person name="Espinosa-Alvarez O."/>
            <person name="Ortiz P.A."/>
            <person name="Costa-Martins A.G."/>
            <person name="Teixeira M.M."/>
            <person name="Buck G.A."/>
        </authorList>
    </citation>
    <scope>NUCLEOTIDE SEQUENCE [LARGE SCALE GENOMIC DNA]</scope>
    <source>
        <strain evidence="2 3">025E</strain>
    </source>
</reference>
<comment type="caution">
    <text evidence="2">The sequence shown here is derived from an EMBL/GenBank/DDBJ whole genome shotgun (WGS) entry which is preliminary data.</text>
</comment>
<protein>
    <submittedName>
        <fullName evidence="2">Acylphosphatase</fullName>
        <ecNumber evidence="2">3.6.1.7</ecNumber>
    </submittedName>
</protein>
<feature type="region of interest" description="Disordered" evidence="1">
    <location>
        <begin position="1"/>
        <end position="40"/>
    </location>
</feature>
<dbReference type="EC" id="3.6.1.7" evidence="2"/>
<evidence type="ECO:0000313" key="3">
    <source>
        <dbReference type="Proteomes" id="UP000284403"/>
    </source>
</evidence>
<evidence type="ECO:0000313" key="2">
    <source>
        <dbReference type="EMBL" id="RNF27736.1"/>
    </source>
</evidence>
<keyword evidence="2" id="KW-0378">Hydrolase</keyword>
<name>A0A422QCY9_9TRYP</name>
<dbReference type="EMBL" id="MKKU01000001">
    <property type="protein sequence ID" value="RNF27736.1"/>
    <property type="molecule type" value="Genomic_DNA"/>
</dbReference>
<dbReference type="RefSeq" id="XP_029232942.1">
    <property type="nucleotide sequence ID" value="XM_029367069.1"/>
</dbReference>